<dbReference type="PANTHER" id="PTHR48100:SF59">
    <property type="entry name" value="ADENOSYLCOBALAMIN_ALPHA-RIBAZOLE PHOSPHATASE"/>
    <property type="match status" value="1"/>
</dbReference>
<feature type="active site" description="Proton donor/acceptor" evidence="1">
    <location>
        <position position="87"/>
    </location>
</feature>
<dbReference type="InterPro" id="IPR013078">
    <property type="entry name" value="His_Pase_superF_clade-1"/>
</dbReference>
<gene>
    <name evidence="4" type="ORF">F4Y08_02670</name>
</gene>
<evidence type="ECO:0000256" key="1">
    <source>
        <dbReference type="PIRSR" id="PIRSR613078-1"/>
    </source>
</evidence>
<organism evidence="4">
    <name type="scientific">Caldilineaceae bacterium SB0662_bin_9</name>
    <dbReference type="NCBI Taxonomy" id="2605258"/>
    <lineage>
        <taxon>Bacteria</taxon>
        <taxon>Bacillati</taxon>
        <taxon>Chloroflexota</taxon>
        <taxon>Caldilineae</taxon>
        <taxon>Caldilineales</taxon>
        <taxon>Caldilineaceae</taxon>
    </lineage>
</organism>
<comment type="caution">
    <text evidence="4">The sequence shown here is derived from an EMBL/GenBank/DDBJ whole genome shotgun (WGS) entry which is preliminary data.</text>
</comment>
<dbReference type="PANTHER" id="PTHR48100">
    <property type="entry name" value="BROAD-SPECIFICITY PHOSPHATASE YOR283W-RELATED"/>
    <property type="match status" value="1"/>
</dbReference>
<feature type="binding site" evidence="2">
    <location>
        <begin position="87"/>
        <end position="90"/>
    </location>
    <ligand>
        <name>substrate</name>
    </ligand>
</feature>
<reference evidence="4" key="1">
    <citation type="submission" date="2019-09" db="EMBL/GenBank/DDBJ databases">
        <title>Characterisation of the sponge microbiome using genome-centric metagenomics.</title>
        <authorList>
            <person name="Engelberts J.P."/>
            <person name="Robbins S.J."/>
            <person name="De Goeij J.M."/>
            <person name="Aranda M."/>
            <person name="Bell S.C."/>
            <person name="Webster N.S."/>
        </authorList>
    </citation>
    <scope>NUCLEOTIDE SEQUENCE</scope>
    <source>
        <strain evidence="4">SB0662_bin_9</strain>
    </source>
</reference>
<dbReference type="InterPro" id="IPR050275">
    <property type="entry name" value="PGM_Phosphatase"/>
</dbReference>
<dbReference type="CDD" id="cd07067">
    <property type="entry name" value="HP_PGM_like"/>
    <property type="match status" value="1"/>
</dbReference>
<dbReference type="Pfam" id="PF00300">
    <property type="entry name" value="His_Phos_1"/>
    <property type="match status" value="1"/>
</dbReference>
<evidence type="ECO:0000256" key="3">
    <source>
        <dbReference type="SAM" id="MobiDB-lite"/>
    </source>
</evidence>
<dbReference type="SMART" id="SM00855">
    <property type="entry name" value="PGAM"/>
    <property type="match status" value="1"/>
</dbReference>
<feature type="binding site" evidence="2">
    <location>
        <position position="63"/>
    </location>
    <ligand>
        <name>substrate</name>
    </ligand>
</feature>
<name>A0A6B1DR96_9CHLR</name>
<dbReference type="InterPro" id="IPR022492">
    <property type="entry name" value="Phosphomutase_MSMEG4193_put"/>
</dbReference>
<feature type="region of interest" description="Disordered" evidence="3">
    <location>
        <begin position="206"/>
        <end position="225"/>
    </location>
</feature>
<dbReference type="GO" id="GO:0016791">
    <property type="term" value="F:phosphatase activity"/>
    <property type="evidence" value="ECO:0007669"/>
    <property type="project" value="TreeGrafter"/>
</dbReference>
<dbReference type="GO" id="GO:0005737">
    <property type="term" value="C:cytoplasm"/>
    <property type="evidence" value="ECO:0007669"/>
    <property type="project" value="TreeGrafter"/>
</dbReference>
<evidence type="ECO:0000313" key="4">
    <source>
        <dbReference type="EMBL" id="MYD89232.1"/>
    </source>
</evidence>
<evidence type="ECO:0000256" key="2">
    <source>
        <dbReference type="PIRSR" id="PIRSR613078-2"/>
    </source>
</evidence>
<dbReference type="EMBL" id="VXPY01000014">
    <property type="protein sequence ID" value="MYD89232.1"/>
    <property type="molecule type" value="Genomic_DNA"/>
</dbReference>
<dbReference type="Gene3D" id="3.40.50.1240">
    <property type="entry name" value="Phosphoglycerate mutase-like"/>
    <property type="match status" value="1"/>
</dbReference>
<sequence>MAEATTHLLLVRHGENDYVVEGRLAGRTPGVHLNEKGRGQAQAVVKRLADMPVAAIYSSPLERCRETAAPLARARSLPVRTLPGLLEVDYGEWQGGKLKELGKTPEWQRVQHHPSRFRFPGGETLREMQNRLVDTVETIRANHPGEVVAVFGHSDPIKSVLAFYLGTPIDLFQRIMIDPTSVSIVALREAGCAILRINDTGPLPDLKPPADKCDAEQAQPQDGCT</sequence>
<feature type="active site" description="Tele-phosphohistidine intermediate" evidence="1">
    <location>
        <position position="13"/>
    </location>
</feature>
<dbReference type="AlphaFoldDB" id="A0A6B1DR96"/>
<dbReference type="InterPro" id="IPR029033">
    <property type="entry name" value="His_PPase_superfam"/>
</dbReference>
<dbReference type="NCBIfam" id="TIGR03848">
    <property type="entry name" value="MSMEG_4193"/>
    <property type="match status" value="1"/>
</dbReference>
<protein>
    <submittedName>
        <fullName evidence="4">MSMEG_4193 family putative phosphomutase</fullName>
    </submittedName>
</protein>
<dbReference type="SUPFAM" id="SSF53254">
    <property type="entry name" value="Phosphoglycerate mutase-like"/>
    <property type="match status" value="1"/>
</dbReference>
<accession>A0A6B1DR96</accession>
<proteinExistence type="predicted"/>